<evidence type="ECO:0000256" key="1">
    <source>
        <dbReference type="ARBA" id="ARBA00004496"/>
    </source>
</evidence>
<dbReference type="Gene3D" id="1.20.5.50">
    <property type="match status" value="1"/>
</dbReference>
<keyword evidence="13" id="KW-1185">Reference proteome</keyword>
<comment type="function">
    <text evidence="9">Activator of cell division through the inhibition of FtsZ GTPase activity, therefore promoting FtsZ assembly into bundles of protofilaments necessary for the formation of the division Z ring. It is recruited early at mid-cell but it is not essential for cell division.</text>
</comment>
<comment type="similarity">
    <text evidence="2">Belongs to the ZapA family. Type 1 subfamily.</text>
</comment>
<dbReference type="InterPro" id="IPR042233">
    <property type="entry name" value="Cell_div_ZapA_N"/>
</dbReference>
<evidence type="ECO:0000256" key="5">
    <source>
        <dbReference type="ARBA" id="ARBA00022618"/>
    </source>
</evidence>
<dbReference type="PANTHER" id="PTHR34981:SF1">
    <property type="entry name" value="CELL DIVISION PROTEIN ZAPA"/>
    <property type="match status" value="1"/>
</dbReference>
<evidence type="ECO:0000256" key="9">
    <source>
        <dbReference type="ARBA" id="ARBA00024910"/>
    </source>
</evidence>
<dbReference type="GO" id="GO:0051301">
    <property type="term" value="P:cell division"/>
    <property type="evidence" value="ECO:0007669"/>
    <property type="project" value="UniProtKB-KW"/>
</dbReference>
<dbReference type="SUPFAM" id="SSF102829">
    <property type="entry name" value="Cell division protein ZapA-like"/>
    <property type="match status" value="1"/>
</dbReference>
<evidence type="ECO:0000256" key="8">
    <source>
        <dbReference type="ARBA" id="ARBA00023306"/>
    </source>
</evidence>
<dbReference type="EMBL" id="CP073345">
    <property type="protein sequence ID" value="UTW05474.1"/>
    <property type="molecule type" value="Genomic_DNA"/>
</dbReference>
<dbReference type="InterPro" id="IPR007838">
    <property type="entry name" value="Cell_div_ZapA-like"/>
</dbReference>
<reference evidence="12" key="1">
    <citation type="submission" date="2021-04" db="EMBL/GenBank/DDBJ databases">
        <title>Oceanospirillales bacteria with DddD are important DMSP degraders in coastal seawater.</title>
        <authorList>
            <person name="Liu J."/>
        </authorList>
    </citation>
    <scope>NUCLEOTIDE SEQUENCE</scope>
    <source>
        <strain evidence="12">GY6</strain>
        <plasmid evidence="12">unnamed</plasmid>
    </source>
</reference>
<proteinExistence type="inferred from homology"/>
<evidence type="ECO:0000313" key="12">
    <source>
        <dbReference type="EMBL" id="UTW05474.1"/>
    </source>
</evidence>
<evidence type="ECO:0000256" key="2">
    <source>
        <dbReference type="ARBA" id="ARBA00010074"/>
    </source>
</evidence>
<keyword evidence="7" id="KW-0717">Septation</keyword>
<evidence type="ECO:0000256" key="11">
    <source>
        <dbReference type="ARBA" id="ARBA00033158"/>
    </source>
</evidence>
<accession>A0ABY5H0B1</accession>
<geneLocation type="plasmid" evidence="12 13">
    <name>unnamed</name>
</geneLocation>
<evidence type="ECO:0000313" key="13">
    <source>
        <dbReference type="Proteomes" id="UP001059950"/>
    </source>
</evidence>
<comment type="subunit">
    <text evidence="10">Homodimer. Interacts with FtsZ.</text>
</comment>
<name>A0ABY5H0B1_9GAMM</name>
<keyword evidence="12" id="KW-0614">Plasmid</keyword>
<evidence type="ECO:0000256" key="3">
    <source>
        <dbReference type="ARBA" id="ARBA00015195"/>
    </source>
</evidence>
<keyword evidence="8" id="KW-0131">Cell cycle</keyword>
<evidence type="ECO:0000256" key="6">
    <source>
        <dbReference type="ARBA" id="ARBA00023054"/>
    </source>
</evidence>
<dbReference type="PANTHER" id="PTHR34981">
    <property type="entry name" value="CELL DIVISION PROTEIN ZAPA"/>
    <property type="match status" value="1"/>
</dbReference>
<dbReference type="Pfam" id="PF05164">
    <property type="entry name" value="ZapA"/>
    <property type="match status" value="1"/>
</dbReference>
<dbReference type="InterPro" id="IPR036192">
    <property type="entry name" value="Cell_div_ZapA-like_sf"/>
</dbReference>
<evidence type="ECO:0000256" key="10">
    <source>
        <dbReference type="ARBA" id="ARBA00026068"/>
    </source>
</evidence>
<evidence type="ECO:0000256" key="7">
    <source>
        <dbReference type="ARBA" id="ARBA00023210"/>
    </source>
</evidence>
<comment type="subcellular location">
    <subcellularLocation>
        <location evidence="1">Cytoplasm</location>
    </subcellularLocation>
</comment>
<sequence length="99" mass="10674">MSNSPRNISVTLLGKEYVVACPAEAEEELLKAAAYLDKKMQDIRAGGRIIGSEKVAVMAALNITYELQSSQTAERQATSARLDQLSELIAHTLPDSGQP</sequence>
<protein>
    <recommendedName>
        <fullName evidence="3">Cell division protein ZapA</fullName>
    </recommendedName>
    <alternativeName>
        <fullName evidence="11">Z ring-associated protein ZapA</fullName>
    </alternativeName>
</protein>
<evidence type="ECO:0000256" key="4">
    <source>
        <dbReference type="ARBA" id="ARBA00022490"/>
    </source>
</evidence>
<keyword evidence="4" id="KW-0963">Cytoplasm</keyword>
<dbReference type="Gene3D" id="3.30.160.880">
    <property type="entry name" value="Cell division protein ZapA protomer, N-terminal domain"/>
    <property type="match status" value="1"/>
</dbReference>
<keyword evidence="5 12" id="KW-0132">Cell division</keyword>
<organism evidence="12 13">
    <name type="scientific">Amphritea atlantica</name>
    <dbReference type="NCBI Taxonomy" id="355243"/>
    <lineage>
        <taxon>Bacteria</taxon>
        <taxon>Pseudomonadati</taxon>
        <taxon>Pseudomonadota</taxon>
        <taxon>Gammaproteobacteria</taxon>
        <taxon>Oceanospirillales</taxon>
        <taxon>Oceanospirillaceae</taxon>
        <taxon>Amphritea</taxon>
    </lineage>
</organism>
<keyword evidence="6" id="KW-0175">Coiled coil</keyword>
<gene>
    <name evidence="12" type="ORF">KDX31_20340</name>
</gene>
<dbReference type="Proteomes" id="UP001059950">
    <property type="component" value="Plasmid unnamed"/>
</dbReference>